<dbReference type="PRINTS" id="PR01463">
    <property type="entry name" value="EAGCHANLFMLY"/>
</dbReference>
<dbReference type="GO" id="GO:0005249">
    <property type="term" value="F:voltage-gated potassium channel activity"/>
    <property type="evidence" value="ECO:0007669"/>
    <property type="project" value="InterPro"/>
</dbReference>
<dbReference type="InterPro" id="IPR000595">
    <property type="entry name" value="cNMP-bd_dom"/>
</dbReference>
<dbReference type="GO" id="GO:0042391">
    <property type="term" value="P:regulation of membrane potential"/>
    <property type="evidence" value="ECO:0007669"/>
    <property type="project" value="TreeGrafter"/>
</dbReference>
<feature type="transmembrane region" description="Helical" evidence="14">
    <location>
        <begin position="561"/>
        <end position="581"/>
    </location>
</feature>
<evidence type="ECO:0000256" key="14">
    <source>
        <dbReference type="SAM" id="Phobius"/>
    </source>
</evidence>
<feature type="region of interest" description="Disordered" evidence="13">
    <location>
        <begin position="1032"/>
        <end position="1103"/>
    </location>
</feature>
<evidence type="ECO:0000256" key="8">
    <source>
        <dbReference type="ARBA" id="ARBA00022958"/>
    </source>
</evidence>
<keyword evidence="9 14" id="KW-1133">Transmembrane helix</keyword>
<dbReference type="GO" id="GO:0034702">
    <property type="term" value="C:monoatomic ion channel complex"/>
    <property type="evidence" value="ECO:0007669"/>
    <property type="project" value="UniProtKB-KW"/>
</dbReference>
<dbReference type="InterPro" id="IPR000014">
    <property type="entry name" value="PAS"/>
</dbReference>
<keyword evidence="12" id="KW-0407">Ion channel</keyword>
<reference evidence="17" key="1">
    <citation type="journal article" date="2013" name="Nature">
        <title>The genomes of four tapeworm species reveal adaptations to parasitism.</title>
        <authorList>
            <person name="Tsai I.J."/>
            <person name="Zarowiecki M."/>
            <person name="Holroyd N."/>
            <person name="Garciarrubio A."/>
            <person name="Sanchez-Flores A."/>
            <person name="Brooks K.L."/>
            <person name="Tracey A."/>
            <person name="Bobes R.J."/>
            <person name="Fragoso G."/>
            <person name="Sciutto E."/>
            <person name="Aslett M."/>
            <person name="Beasley H."/>
            <person name="Bennett H.M."/>
            <person name="Cai J."/>
            <person name="Camicia F."/>
            <person name="Clark R."/>
            <person name="Cucher M."/>
            <person name="De Silva N."/>
            <person name="Day T.A."/>
            <person name="Deplazes P."/>
            <person name="Estrada K."/>
            <person name="Fernandez C."/>
            <person name="Holland P.W."/>
            <person name="Hou J."/>
            <person name="Hu S."/>
            <person name="Huckvale T."/>
            <person name="Hung S.S."/>
            <person name="Kamenetzky L."/>
            <person name="Keane J.A."/>
            <person name="Kiss F."/>
            <person name="Koziol U."/>
            <person name="Lambert O."/>
            <person name="Liu K."/>
            <person name="Luo X."/>
            <person name="Luo Y."/>
            <person name="Macchiaroli N."/>
            <person name="Nichol S."/>
            <person name="Paps J."/>
            <person name="Parkinson J."/>
            <person name="Pouchkina-Stantcheva N."/>
            <person name="Riddiford N."/>
            <person name="Rosenzvit M."/>
            <person name="Salinas G."/>
            <person name="Wasmuth J.D."/>
            <person name="Zamanian M."/>
            <person name="Zheng Y."/>
            <person name="Cai X."/>
            <person name="Soberon X."/>
            <person name="Olson P.D."/>
            <person name="Laclette J.P."/>
            <person name="Brehm K."/>
            <person name="Berriman M."/>
            <person name="Garciarrubio A."/>
            <person name="Bobes R.J."/>
            <person name="Fragoso G."/>
            <person name="Sanchez-Flores A."/>
            <person name="Estrada K."/>
            <person name="Cevallos M.A."/>
            <person name="Morett E."/>
            <person name="Gonzalez V."/>
            <person name="Portillo T."/>
            <person name="Ochoa-Leyva A."/>
            <person name="Jose M.V."/>
            <person name="Sciutto E."/>
            <person name="Landa A."/>
            <person name="Jimenez L."/>
            <person name="Valdes V."/>
            <person name="Carrero J.C."/>
            <person name="Larralde C."/>
            <person name="Morales-Montor J."/>
            <person name="Limon-Lason J."/>
            <person name="Soberon X."/>
            <person name="Laclette J.P."/>
        </authorList>
    </citation>
    <scope>NUCLEOTIDE SEQUENCE [LARGE SCALE GENOMIC DNA]</scope>
</reference>
<dbReference type="Gene3D" id="1.10.287.70">
    <property type="match status" value="1"/>
</dbReference>
<gene>
    <name evidence="17" type="ORF">EmuJ_000905000</name>
</gene>
<dbReference type="PROSITE" id="PS50113">
    <property type="entry name" value="PAC"/>
    <property type="match status" value="1"/>
</dbReference>
<evidence type="ECO:0000256" key="2">
    <source>
        <dbReference type="ARBA" id="ARBA00022448"/>
    </source>
</evidence>
<dbReference type="PANTHER" id="PTHR10217">
    <property type="entry name" value="VOLTAGE AND LIGAND GATED POTASSIUM CHANNEL"/>
    <property type="match status" value="1"/>
</dbReference>
<dbReference type="Pfam" id="PF13426">
    <property type="entry name" value="PAS_9"/>
    <property type="match status" value="1"/>
</dbReference>
<organism evidence="17 18">
    <name type="scientific">Echinococcus multilocularis</name>
    <name type="common">Fox tapeworm</name>
    <dbReference type="NCBI Taxonomy" id="6211"/>
    <lineage>
        <taxon>Eukaryota</taxon>
        <taxon>Metazoa</taxon>
        <taxon>Spiralia</taxon>
        <taxon>Lophotrochozoa</taxon>
        <taxon>Platyhelminthes</taxon>
        <taxon>Cestoda</taxon>
        <taxon>Eucestoda</taxon>
        <taxon>Cyclophyllidea</taxon>
        <taxon>Taeniidae</taxon>
        <taxon>Echinococcus</taxon>
    </lineage>
</organism>
<evidence type="ECO:0000256" key="4">
    <source>
        <dbReference type="ARBA" id="ARBA00022538"/>
    </source>
</evidence>
<feature type="transmembrane region" description="Helical" evidence="14">
    <location>
        <begin position="532"/>
        <end position="549"/>
    </location>
</feature>
<evidence type="ECO:0000256" key="6">
    <source>
        <dbReference type="ARBA" id="ARBA00022826"/>
    </source>
</evidence>
<dbReference type="PRINTS" id="PR01470">
    <property type="entry name" value="ERGCHANNEL"/>
</dbReference>
<dbReference type="Gene3D" id="1.10.1200.260">
    <property type="match status" value="1"/>
</dbReference>
<feature type="region of interest" description="Disordered" evidence="13">
    <location>
        <begin position="813"/>
        <end position="836"/>
    </location>
</feature>
<evidence type="ECO:0000256" key="9">
    <source>
        <dbReference type="ARBA" id="ARBA00022989"/>
    </source>
</evidence>
<feature type="transmembrane region" description="Helical" evidence="14">
    <location>
        <begin position="469"/>
        <end position="492"/>
    </location>
</feature>
<evidence type="ECO:0000256" key="12">
    <source>
        <dbReference type="ARBA" id="ARBA00023303"/>
    </source>
</evidence>
<dbReference type="Gene3D" id="3.30.450.20">
    <property type="entry name" value="PAS domain"/>
    <property type="match status" value="1"/>
</dbReference>
<keyword evidence="18" id="KW-1185">Reference proteome</keyword>
<keyword evidence="11 14" id="KW-0472">Membrane</keyword>
<dbReference type="SMART" id="SM00100">
    <property type="entry name" value="cNMP"/>
    <property type="match status" value="1"/>
</dbReference>
<dbReference type="FunFam" id="1.10.287.70:FF:000275">
    <property type="entry name" value="Potassium voltage-gated channel subfamily H member 8"/>
    <property type="match status" value="1"/>
</dbReference>
<dbReference type="SMART" id="SM00086">
    <property type="entry name" value="PAC"/>
    <property type="match status" value="1"/>
</dbReference>
<feature type="region of interest" description="Disordered" evidence="13">
    <location>
        <begin position="123"/>
        <end position="160"/>
    </location>
</feature>
<feature type="compositionally biased region" description="Basic residues" evidence="13">
    <location>
        <begin position="1129"/>
        <end position="1141"/>
    </location>
</feature>
<feature type="compositionally biased region" description="Polar residues" evidence="13">
    <location>
        <begin position="1162"/>
        <end position="1171"/>
    </location>
</feature>
<evidence type="ECO:0000256" key="3">
    <source>
        <dbReference type="ARBA" id="ARBA00022475"/>
    </source>
</evidence>
<evidence type="ECO:0000256" key="11">
    <source>
        <dbReference type="ARBA" id="ARBA00023136"/>
    </source>
</evidence>
<keyword evidence="8" id="KW-0630">Potassium</keyword>
<dbReference type="GO" id="GO:0005886">
    <property type="term" value="C:plasma membrane"/>
    <property type="evidence" value="ECO:0007669"/>
    <property type="project" value="UniProtKB-SubCell"/>
</dbReference>
<dbReference type="InterPro" id="IPR000700">
    <property type="entry name" value="PAS-assoc_C"/>
</dbReference>
<keyword evidence="10" id="KW-0406">Ion transport</keyword>
<evidence type="ECO:0000256" key="7">
    <source>
        <dbReference type="ARBA" id="ARBA00022882"/>
    </source>
</evidence>
<feature type="transmembrane region" description="Helical" evidence="14">
    <location>
        <begin position="333"/>
        <end position="354"/>
    </location>
</feature>
<evidence type="ECO:0000256" key="13">
    <source>
        <dbReference type="SAM" id="MobiDB-lite"/>
    </source>
</evidence>
<sequence length="1171" mass="130395">MSRSCSCAFLWGPNTSETAKDSIWSALKVHTELKIEVIFHKKNGAPFNCLLDIVPIKNEKGQVVLFLVSHKDLTAQKKTSGIATSLLSCGLASTLTPAALVAKRQPALVLPSGNQIPHRVVPIRRGNTAHPVNISSAPSTSTSATPLLNRRASAPQGERESAVCVRFGSTFGIRHGLVPHWNKNKVVSSPPSPPPTHSLSRQQQQPPQASPSSATKTLALPSPNYANHLLIDSESVSDYSQASSKKPKERVSSSSSSSSHTESDDGTSSSTFKYQRRRSRAVLYHLSGRFDKKNKHNKLNFKRVLPHLSTKNSIPEYKVQDLKASRCILLHYSILKIVWDWLIVLCTFYFAIMVPYNAAFQRDSNERTLRTLDMIIEVLFIVDILLNFRTTFVSKSGQVVHHSKEIALNYIRGWFILDLIAAVPFDVIWTIQSPESPVANWMHLMKLARLLRLARLFQKIERYSQYNAVVLSILMCMFFLLAHWFACGWFGLGSRELMNLKTRNHSWLFELSERTNAYYGANMTGGPSRSSIYISSLYFTMSSLTSVGFGNVSPNTSNEKVFSIVSMLVGALMHAAVFGNVTTIIQRMYTRRSAYQTKNQDLKDFTRAHHLPKQLRQRMLEFYQAMWSINRGIDKQTIMQAFPEEMRGDIALHINREMLSLPIFKSASIGCQKSIAQLIGTRFATPGEYLVHRGDAIRNLYFVCSGSLEILDEEGSVVALLGKCDLFGTDIDDRPFIGLSAFDVKALTYCELQDILLDASLFSILDLYPNYSREFSAALHDELSFNIKEGYDPFAKDDIETLAAITKHASSPQSLSTLPQCSSEVNTDNRLSNSSVTSLHRALEEGDLNSSPGLRGSQEHLLGKAQQSRWYLASSPAGSETTVDNLVGGMSMMAKVGEGEESLTSKVKRSLLFSCRAGRVSCQHTNLSMDSFIPSVEEKEATKSTRRICSIERVNEAFLTEYTQAEVPPPTPNRTPPTCDFNPDPLVNNSSEQKELKVLLFTLIRNVQEMRADLRSLATEVSILRQQQQQRRQQLIRPLRTPMSEPDLSPQHHIPKPSIMKPSSAPTSAYMVEQYSGSSSSSEGLSRNGSQRTTPSASAASANSQGNVFFTTVSPPSRCVKFNLPDKPKKNHKEKHTHRPERRWNSGQASPDPCDASATVCAASTSDECRK</sequence>
<dbReference type="InterPro" id="IPR050818">
    <property type="entry name" value="KCNH_animal-type"/>
</dbReference>
<dbReference type="InterPro" id="IPR003938">
    <property type="entry name" value="K_chnl_volt-dep_EAG/ELK/ERG"/>
</dbReference>
<proteinExistence type="predicted"/>
<feature type="region of interest" description="Disordered" evidence="13">
    <location>
        <begin position="236"/>
        <end position="274"/>
    </location>
</feature>
<dbReference type="InterPro" id="IPR018490">
    <property type="entry name" value="cNMP-bd_dom_sf"/>
</dbReference>
<dbReference type="InterPro" id="IPR035965">
    <property type="entry name" value="PAS-like_dom_sf"/>
</dbReference>
<dbReference type="Pfam" id="PF00520">
    <property type="entry name" value="Ion_trans"/>
    <property type="match status" value="1"/>
</dbReference>
<dbReference type="SUPFAM" id="SSF51206">
    <property type="entry name" value="cAMP-binding domain-like"/>
    <property type="match status" value="1"/>
</dbReference>
<accession>A0A068YGD5</accession>
<dbReference type="CDD" id="cd00038">
    <property type="entry name" value="CAP_ED"/>
    <property type="match status" value="1"/>
</dbReference>
<dbReference type="Gene3D" id="2.60.120.10">
    <property type="entry name" value="Jelly Rolls"/>
    <property type="match status" value="1"/>
</dbReference>
<dbReference type="Pfam" id="PF00027">
    <property type="entry name" value="cNMP_binding"/>
    <property type="match status" value="1"/>
</dbReference>
<dbReference type="FunFam" id="2.60.120.10:FF:000061">
    <property type="entry name" value="Potassium voltage-gated channel subfamily H member 3"/>
    <property type="match status" value="1"/>
</dbReference>
<comment type="subcellular location">
    <subcellularLocation>
        <location evidence="1">Cell membrane</location>
        <topology evidence="1">Multi-pass membrane protein</topology>
    </subcellularLocation>
</comment>
<dbReference type="OMA" id="SICTMMI"/>
<evidence type="ECO:0000256" key="1">
    <source>
        <dbReference type="ARBA" id="ARBA00004651"/>
    </source>
</evidence>
<evidence type="ECO:0000256" key="5">
    <source>
        <dbReference type="ARBA" id="ARBA00022692"/>
    </source>
</evidence>
<keyword evidence="3" id="KW-1003">Cell membrane</keyword>
<dbReference type="EMBL" id="LN902841">
    <property type="protein sequence ID" value="CDS41402.1"/>
    <property type="molecule type" value="Genomic_DNA"/>
</dbReference>
<dbReference type="AlphaFoldDB" id="A0A068YGD5"/>
<dbReference type="STRING" id="6211.A0A068YGD5"/>
<feature type="compositionally biased region" description="Low complexity" evidence="13">
    <location>
        <begin position="252"/>
        <end position="271"/>
    </location>
</feature>
<dbReference type="OrthoDB" id="432483at2759"/>
<feature type="domain" description="Cyclic nucleotide-binding" evidence="15">
    <location>
        <begin position="663"/>
        <end position="728"/>
    </location>
</feature>
<keyword evidence="4" id="KW-0633">Potassium transport</keyword>
<protein>
    <submittedName>
        <fullName evidence="17">Potassium voltage gated channel subfamily H</fullName>
    </submittedName>
</protein>
<dbReference type="Proteomes" id="UP000017246">
    <property type="component" value="Unassembled WGS sequence"/>
</dbReference>
<dbReference type="InterPro" id="IPR003967">
    <property type="entry name" value="K_chnl_volt-dep_ERG"/>
</dbReference>
<dbReference type="PROSITE" id="PS50042">
    <property type="entry name" value="CNMP_BINDING_3"/>
    <property type="match status" value="1"/>
</dbReference>
<dbReference type="PANTHER" id="PTHR10217:SF637">
    <property type="entry name" value="EAG-LIKE K[+] CHANNEL, ISOFORM A"/>
    <property type="match status" value="1"/>
</dbReference>
<keyword evidence="6" id="KW-0631">Potassium channel</keyword>
<feature type="domain" description="PAC" evidence="16">
    <location>
        <begin position="33"/>
        <end position="85"/>
    </location>
</feature>
<dbReference type="InterPro" id="IPR001610">
    <property type="entry name" value="PAC"/>
</dbReference>
<keyword evidence="7" id="KW-0851">Voltage-gated channel</keyword>
<dbReference type="InterPro" id="IPR014710">
    <property type="entry name" value="RmlC-like_jellyroll"/>
</dbReference>
<feature type="compositionally biased region" description="Low complexity" evidence="13">
    <location>
        <begin position="135"/>
        <end position="146"/>
    </location>
</feature>
<feature type="region of interest" description="Disordered" evidence="13">
    <location>
        <begin position="1116"/>
        <end position="1171"/>
    </location>
</feature>
<feature type="region of interest" description="Disordered" evidence="13">
    <location>
        <begin position="182"/>
        <end position="220"/>
    </location>
</feature>
<evidence type="ECO:0000259" key="16">
    <source>
        <dbReference type="PROSITE" id="PS50113"/>
    </source>
</evidence>
<dbReference type="SUPFAM" id="SSF81324">
    <property type="entry name" value="Voltage-gated potassium channels"/>
    <property type="match status" value="1"/>
</dbReference>
<feature type="compositionally biased region" description="Low complexity" evidence="13">
    <location>
        <begin position="197"/>
        <end position="214"/>
    </location>
</feature>
<evidence type="ECO:0000259" key="15">
    <source>
        <dbReference type="PROSITE" id="PS50042"/>
    </source>
</evidence>
<evidence type="ECO:0000256" key="10">
    <source>
        <dbReference type="ARBA" id="ARBA00023065"/>
    </source>
</evidence>
<feature type="compositionally biased region" description="Low complexity" evidence="13">
    <location>
        <begin position="1076"/>
        <end position="1103"/>
    </location>
</feature>
<keyword evidence="5 14" id="KW-0812">Transmembrane</keyword>
<name>A0A068YGD5_ECHMU</name>
<dbReference type="SUPFAM" id="SSF55785">
    <property type="entry name" value="PYP-like sensor domain (PAS domain)"/>
    <property type="match status" value="1"/>
</dbReference>
<reference evidence="17" key="2">
    <citation type="submission" date="2015-11" db="EMBL/GenBank/DDBJ databases">
        <authorList>
            <person name="Zhang Y."/>
            <person name="Guo Z."/>
        </authorList>
    </citation>
    <scope>NUCLEOTIDE SEQUENCE</scope>
</reference>
<dbReference type="eggNOG" id="KOG0498">
    <property type="taxonomic scope" value="Eukaryota"/>
</dbReference>
<dbReference type="InterPro" id="IPR005821">
    <property type="entry name" value="Ion_trans_dom"/>
</dbReference>
<evidence type="ECO:0000313" key="18">
    <source>
        <dbReference type="Proteomes" id="UP000017246"/>
    </source>
</evidence>
<evidence type="ECO:0000313" key="17">
    <source>
        <dbReference type="EMBL" id="CDS41402.1"/>
    </source>
</evidence>
<keyword evidence="2" id="KW-0813">Transport</keyword>